<sequence>MAPGSPWVAWSFVAAIPAVCSVYTVRRPELAPAGALVWATWCLLTAAGGAWALFFLMGLPVGPLTGSLLWAAAVLGAITLPSSVVQTREGWESLLRTTWVRPRRPMAAPPRFSPGFQIHVPTHAEPPGVVMATLDALAALDYPNFEVLVIDNNTTDPALWEPLREHCRVLGDRFRFLHVEGITGAKAGALNWAAGHTDPAAELIGVVDADYQVHPDWLTKTVGHFTDPRIGFVQAPHAYLGHAGSRFRRWANWEYSVFFTTGMAALNEHNAGLTVGTMSLIRRAALEEAGGWAEWCLTEDSELAIRIHALGYDSVYLNEPFGWGLIPETFTAYRKQRFRWTYGPVQEMRRHWRMFVPSWLGGRRTELTLLQQIHHGNHGLDVACIGLRAIALPLGALSAISMVVQHESIHMPFALYIGSTAILVSSTALRLLVYRRPVGATLAQTLSGTLAFAALHHVIVVASLTALFGRPARWERTSKFPATRRRLGALSDTLTEAALGLTGLAVAAALFLVDSSGLVTMFAIAVAAQSLMYLASPALALIADRDLSTDNAAVSAAEQFKAALRAKSISV</sequence>
<dbReference type="InterPro" id="IPR029044">
    <property type="entry name" value="Nucleotide-diphossugar_trans"/>
</dbReference>
<evidence type="ECO:0000256" key="13">
    <source>
        <dbReference type="SAM" id="Phobius"/>
    </source>
</evidence>
<feature type="transmembrane region" description="Helical" evidence="13">
    <location>
        <begin position="445"/>
        <end position="468"/>
    </location>
</feature>
<feature type="transmembrane region" description="Helical" evidence="13">
    <location>
        <begin position="413"/>
        <end position="433"/>
    </location>
</feature>
<dbReference type="EMBL" id="CP047898">
    <property type="protein sequence ID" value="QHK20232.1"/>
    <property type="molecule type" value="Genomic_DNA"/>
</dbReference>
<feature type="transmembrane region" description="Helical" evidence="13">
    <location>
        <begin position="6"/>
        <end position="25"/>
    </location>
</feature>
<dbReference type="Proteomes" id="UP000464186">
    <property type="component" value="Chromosome"/>
</dbReference>
<dbReference type="AlphaFoldDB" id="A0A6P1NRS7"/>
<comment type="similarity">
    <text evidence="2">Belongs to the glycosyltransferase 2 family.</text>
</comment>
<evidence type="ECO:0000256" key="9">
    <source>
        <dbReference type="ARBA" id="ARBA00053004"/>
    </source>
</evidence>
<keyword evidence="4 14" id="KW-0808">Transferase</keyword>
<keyword evidence="7 13" id="KW-1133">Transmembrane helix</keyword>
<gene>
    <name evidence="14" type="ORF">GU243_11365</name>
</gene>
<accession>A0A6P1NRS7</accession>
<evidence type="ECO:0000313" key="14">
    <source>
        <dbReference type="EMBL" id="QHK20232.1"/>
    </source>
</evidence>
<dbReference type="GO" id="GO:0016758">
    <property type="term" value="F:hexosyltransferase activity"/>
    <property type="evidence" value="ECO:0007669"/>
    <property type="project" value="TreeGrafter"/>
</dbReference>
<evidence type="ECO:0000256" key="6">
    <source>
        <dbReference type="ARBA" id="ARBA00022842"/>
    </source>
</evidence>
<proteinExistence type="inferred from homology"/>
<feature type="transmembrane region" description="Helical" evidence="13">
    <location>
        <begin position="67"/>
        <end position="85"/>
    </location>
</feature>
<dbReference type="PANTHER" id="PTHR43867:SF4">
    <property type="entry name" value="BETA-(1-3)-GLUCOSYL TRANSFERASE"/>
    <property type="match status" value="1"/>
</dbReference>
<protein>
    <recommendedName>
        <fullName evidence="11">Beta-monoglucosyldiacylglycerol synthase</fullName>
        <ecNumber evidence="10">2.4.1.336</ecNumber>
    </recommendedName>
    <alternativeName>
        <fullName evidence="12">UDP-glucose:1,2-diacylglycerol 3-beta-D-glucosyltransferase</fullName>
    </alternativeName>
</protein>
<evidence type="ECO:0000256" key="8">
    <source>
        <dbReference type="ARBA" id="ARBA00023136"/>
    </source>
</evidence>
<evidence type="ECO:0000256" key="1">
    <source>
        <dbReference type="ARBA" id="ARBA00004141"/>
    </source>
</evidence>
<name>A0A6P1NRS7_9MICC</name>
<feature type="transmembrane region" description="Helical" evidence="13">
    <location>
        <begin position="519"/>
        <end position="542"/>
    </location>
</feature>
<keyword evidence="3" id="KW-0328">Glycosyltransferase</keyword>
<dbReference type="SUPFAM" id="SSF53448">
    <property type="entry name" value="Nucleotide-diphospho-sugar transferases"/>
    <property type="match status" value="1"/>
</dbReference>
<reference evidence="14 15" key="1">
    <citation type="submission" date="2020-01" db="EMBL/GenBank/DDBJ databases">
        <title>Pseudarthrobacter psychrotolerans sp. nov., isolated from antarctic soil.</title>
        <authorList>
            <person name="Shin Y."/>
            <person name="Park W."/>
        </authorList>
    </citation>
    <scope>NUCLEOTIDE SEQUENCE [LARGE SCALE GENOMIC DNA]</scope>
    <source>
        <strain evidence="14 15">YJ56</strain>
    </source>
</reference>
<dbReference type="FunFam" id="3.90.550.10:FF:000164">
    <property type="entry name" value="Beta-(1-3)-glucosyl transferase"/>
    <property type="match status" value="1"/>
</dbReference>
<feature type="transmembrane region" description="Helical" evidence="13">
    <location>
        <begin position="37"/>
        <end position="61"/>
    </location>
</feature>
<evidence type="ECO:0000256" key="5">
    <source>
        <dbReference type="ARBA" id="ARBA00022692"/>
    </source>
</evidence>
<dbReference type="KEGG" id="psey:GU243_11365"/>
<evidence type="ECO:0000256" key="3">
    <source>
        <dbReference type="ARBA" id="ARBA00022676"/>
    </source>
</evidence>
<evidence type="ECO:0000256" key="12">
    <source>
        <dbReference type="ARBA" id="ARBA00078564"/>
    </source>
</evidence>
<evidence type="ECO:0000313" key="15">
    <source>
        <dbReference type="Proteomes" id="UP000464186"/>
    </source>
</evidence>
<keyword evidence="8 13" id="KW-0472">Membrane</keyword>
<evidence type="ECO:0000256" key="7">
    <source>
        <dbReference type="ARBA" id="ARBA00022989"/>
    </source>
</evidence>
<comment type="subcellular location">
    <subcellularLocation>
        <location evidence="1">Membrane</location>
        <topology evidence="1">Multi-pass membrane protein</topology>
    </subcellularLocation>
</comment>
<keyword evidence="5 13" id="KW-0812">Transmembrane</keyword>
<dbReference type="PANTHER" id="PTHR43867">
    <property type="entry name" value="CELLULOSE SYNTHASE CATALYTIC SUBUNIT A [UDP-FORMING]"/>
    <property type="match status" value="1"/>
</dbReference>
<keyword evidence="15" id="KW-1185">Reference proteome</keyword>
<dbReference type="EC" id="2.4.1.336" evidence="10"/>
<feature type="transmembrane region" description="Helical" evidence="13">
    <location>
        <begin position="489"/>
        <end position="513"/>
    </location>
</feature>
<evidence type="ECO:0000256" key="10">
    <source>
        <dbReference type="ARBA" id="ARBA00066964"/>
    </source>
</evidence>
<dbReference type="Pfam" id="PF13641">
    <property type="entry name" value="Glyco_tranf_2_3"/>
    <property type="match status" value="1"/>
</dbReference>
<evidence type="ECO:0000256" key="11">
    <source>
        <dbReference type="ARBA" id="ARBA00068721"/>
    </source>
</evidence>
<evidence type="ECO:0000256" key="4">
    <source>
        <dbReference type="ARBA" id="ARBA00022679"/>
    </source>
</evidence>
<dbReference type="Gene3D" id="3.90.550.10">
    <property type="entry name" value="Spore Coat Polysaccharide Biosynthesis Protein SpsA, Chain A"/>
    <property type="match status" value="1"/>
</dbReference>
<keyword evidence="6" id="KW-0460">Magnesium</keyword>
<evidence type="ECO:0000256" key="2">
    <source>
        <dbReference type="ARBA" id="ARBA00006739"/>
    </source>
</evidence>
<dbReference type="GO" id="GO:0005886">
    <property type="term" value="C:plasma membrane"/>
    <property type="evidence" value="ECO:0007669"/>
    <property type="project" value="TreeGrafter"/>
</dbReference>
<dbReference type="InterPro" id="IPR050321">
    <property type="entry name" value="Glycosyltr_2/OpgH_subfam"/>
</dbReference>
<organism evidence="14 15">
    <name type="scientific">Pseudarthrobacter psychrotolerans</name>
    <dbReference type="NCBI Taxonomy" id="2697569"/>
    <lineage>
        <taxon>Bacteria</taxon>
        <taxon>Bacillati</taxon>
        <taxon>Actinomycetota</taxon>
        <taxon>Actinomycetes</taxon>
        <taxon>Micrococcales</taxon>
        <taxon>Micrococcaceae</taxon>
        <taxon>Pseudarthrobacter</taxon>
    </lineage>
</organism>
<comment type="catalytic activity">
    <reaction evidence="9">
        <text>a 1,2-diacyl-sn-glycerol + UDP-alpha-D-glucose = a 1,2-diacyl-3-O-(beta-D-glucopyranosyl)-sn-glycerol + UDP + H(+)</text>
        <dbReference type="Rhea" id="RHEA:17285"/>
        <dbReference type="ChEBI" id="CHEBI:15378"/>
        <dbReference type="ChEBI" id="CHEBI:17815"/>
        <dbReference type="ChEBI" id="CHEBI:58223"/>
        <dbReference type="ChEBI" id="CHEBI:58885"/>
        <dbReference type="ChEBI" id="CHEBI:75799"/>
        <dbReference type="EC" id="2.4.1.336"/>
    </reaction>
</comment>